<dbReference type="Pfam" id="PF02958">
    <property type="entry name" value="EcKL"/>
    <property type="match status" value="1"/>
</dbReference>
<dbReference type="PANTHER" id="PTHR11012">
    <property type="entry name" value="PROTEIN KINASE-LIKE DOMAIN-CONTAINING"/>
    <property type="match status" value="1"/>
</dbReference>
<name>W8CAU6_CERCA</name>
<dbReference type="InterPro" id="IPR004119">
    <property type="entry name" value="EcKL"/>
</dbReference>
<proteinExistence type="evidence at transcript level"/>
<dbReference type="SUPFAM" id="SSF56112">
    <property type="entry name" value="Protein kinase-like (PK-like)"/>
    <property type="match status" value="1"/>
</dbReference>
<sequence>MATNNEEFNEDELHPPVWLNDEFFLKVLSNCEKSEFKLIILHTKIAPASKKGDHYATVMFRATVDYQLNDEEKKISMIIKAMPEIEGHKKELISNSAVFETEIGMYVEVLPRLEQMLRDVGDETVLKACCLYATLSPRKVIVFEDIVPLGFEVIRGRFVNREEAMFVYGKLAKLHATSYKIVKEEPQFLDKYRNSIFEIPNIEEDEMMCGGIKNFVEFLKATPALHEYISYFEPLSKDLMRKCRTSFAEFRNAPKEDAYYVLNHGDFHIRNMMFKHNPISGRLEDVMLLDYQMCYVGPIANDLLYSKYMLLDQDLRKDFSALLYYYFTVFSETLKKIGFKGELPKIVRLREQLVEHKHFEFFLLSSFLPIFYAFLDPKVDLVKLMTSNDFRKEFYSNKIFLDEMIELLPKLKHLGYFEE</sequence>
<reference evidence="2" key="2">
    <citation type="journal article" date="2014" name="BMC Genomics">
        <title>A genomic perspective to assessing quality of mass-reared SIT flies used in Mediterranean fruit fly (Ceratitis capitata) eradication in California.</title>
        <authorList>
            <person name="Calla B."/>
            <person name="Hall B."/>
            <person name="Hou S."/>
            <person name="Geib S.M."/>
        </authorList>
    </citation>
    <scope>NUCLEOTIDE SEQUENCE</scope>
</reference>
<evidence type="ECO:0000259" key="1">
    <source>
        <dbReference type="SMART" id="SM00587"/>
    </source>
</evidence>
<dbReference type="SMART" id="SM00587">
    <property type="entry name" value="CHK"/>
    <property type="match status" value="1"/>
</dbReference>
<reference evidence="2" key="1">
    <citation type="submission" date="2013-07" db="EMBL/GenBank/DDBJ databases">
        <authorList>
            <person name="Geib S."/>
        </authorList>
    </citation>
    <scope>NUCLEOTIDE SEQUENCE</scope>
</reference>
<accession>W8CAU6</accession>
<feature type="domain" description="CHK kinase-like" evidence="1">
    <location>
        <begin position="141"/>
        <end position="336"/>
    </location>
</feature>
<organism evidence="2">
    <name type="scientific">Ceratitis capitata</name>
    <name type="common">Mediterranean fruit fly</name>
    <name type="synonym">Tephritis capitata</name>
    <dbReference type="NCBI Taxonomy" id="7213"/>
    <lineage>
        <taxon>Eukaryota</taxon>
        <taxon>Metazoa</taxon>
        <taxon>Ecdysozoa</taxon>
        <taxon>Arthropoda</taxon>
        <taxon>Hexapoda</taxon>
        <taxon>Insecta</taxon>
        <taxon>Pterygota</taxon>
        <taxon>Neoptera</taxon>
        <taxon>Endopterygota</taxon>
        <taxon>Diptera</taxon>
        <taxon>Brachycera</taxon>
        <taxon>Muscomorpha</taxon>
        <taxon>Tephritoidea</taxon>
        <taxon>Tephritidae</taxon>
        <taxon>Ceratitis</taxon>
        <taxon>Ceratitis</taxon>
    </lineage>
</organism>
<dbReference type="OrthoDB" id="8250698at2759"/>
<dbReference type="Gene3D" id="3.90.1200.10">
    <property type="match status" value="1"/>
</dbReference>
<dbReference type="InterPro" id="IPR011009">
    <property type="entry name" value="Kinase-like_dom_sf"/>
</dbReference>
<dbReference type="AlphaFoldDB" id="W8CAU6"/>
<dbReference type="InterPro" id="IPR015897">
    <property type="entry name" value="CHK_kinase-like"/>
</dbReference>
<protein>
    <recommendedName>
        <fullName evidence="1">CHK kinase-like domain-containing protein</fullName>
    </recommendedName>
</protein>
<dbReference type="PANTHER" id="PTHR11012:SF12">
    <property type="entry name" value="CHK KINASE-LIKE DOMAIN-CONTAINING PROTEIN-RELATED"/>
    <property type="match status" value="1"/>
</dbReference>
<dbReference type="EMBL" id="GAMC01005406">
    <property type="protein sequence ID" value="JAC01150.1"/>
    <property type="molecule type" value="mRNA"/>
</dbReference>
<evidence type="ECO:0000313" key="2">
    <source>
        <dbReference type="EMBL" id="JAC01150.1"/>
    </source>
</evidence>